<dbReference type="RefSeq" id="WP_260901275.1">
    <property type="nucleotide sequence ID" value="NZ_JAOCZP010000002.1"/>
</dbReference>
<keyword evidence="3" id="KW-1185">Reference proteome</keyword>
<keyword evidence="1" id="KW-0812">Transmembrane</keyword>
<feature type="transmembrane region" description="Helical" evidence="1">
    <location>
        <begin position="81"/>
        <end position="109"/>
    </location>
</feature>
<comment type="caution">
    <text evidence="2">The sequence shown here is derived from an EMBL/GenBank/DDBJ whole genome shotgun (WGS) entry which is preliminary data.</text>
</comment>
<name>A0ABT2LJS7_9HYPH</name>
<feature type="transmembrane region" description="Helical" evidence="1">
    <location>
        <begin position="41"/>
        <end position="61"/>
    </location>
</feature>
<evidence type="ECO:0000256" key="1">
    <source>
        <dbReference type="SAM" id="Phobius"/>
    </source>
</evidence>
<dbReference type="Proteomes" id="UP001320831">
    <property type="component" value="Unassembled WGS sequence"/>
</dbReference>
<evidence type="ECO:0000313" key="2">
    <source>
        <dbReference type="EMBL" id="MCT7374768.1"/>
    </source>
</evidence>
<organism evidence="2 3">
    <name type="scientific">Chelativorans salis</name>
    <dbReference type="NCBI Taxonomy" id="2978478"/>
    <lineage>
        <taxon>Bacteria</taxon>
        <taxon>Pseudomonadati</taxon>
        <taxon>Pseudomonadota</taxon>
        <taxon>Alphaproteobacteria</taxon>
        <taxon>Hyphomicrobiales</taxon>
        <taxon>Phyllobacteriaceae</taxon>
        <taxon>Chelativorans</taxon>
    </lineage>
</organism>
<dbReference type="EMBL" id="JAOCZP010000002">
    <property type="protein sequence ID" value="MCT7374768.1"/>
    <property type="molecule type" value="Genomic_DNA"/>
</dbReference>
<keyword evidence="1" id="KW-0472">Membrane</keyword>
<accession>A0ABT2LJS7</accession>
<evidence type="ECO:0000313" key="3">
    <source>
        <dbReference type="Proteomes" id="UP001320831"/>
    </source>
</evidence>
<reference evidence="2 3" key="1">
    <citation type="submission" date="2022-09" db="EMBL/GenBank/DDBJ databases">
        <title>Chelativorans salina sp. nov., a novel slightly halophilic bacterium isolated from a saline lake sediment enrichment.</title>
        <authorList>
            <person name="Gao L."/>
            <person name="Fang B.-Z."/>
            <person name="Li W.-J."/>
        </authorList>
    </citation>
    <scope>NUCLEOTIDE SEQUENCE [LARGE SCALE GENOMIC DNA]</scope>
    <source>
        <strain evidence="2 3">EGI FJ00035</strain>
    </source>
</reference>
<keyword evidence="1" id="KW-1133">Transmembrane helix</keyword>
<gene>
    <name evidence="2" type="ORF">N5A92_06935</name>
</gene>
<sequence>MGDEEERRKETSFGRIRMPGGALFDEDVFLEMVMAESFQRFLAFSSWASLVLTVLGIGLFVALSPFASIDEQGAVHEDFRLFAFVCLVFFAGVLGMVISKILSALLAYFRRRRETAHAGVRSPDTST</sequence>
<protein>
    <submittedName>
        <fullName evidence="2">Uncharacterized protein</fullName>
    </submittedName>
</protein>
<proteinExistence type="predicted"/>